<reference evidence="1 2" key="1">
    <citation type="submission" date="2018-01" db="EMBL/GenBank/DDBJ databases">
        <title>Draft genome sequence of Sphaerisporangium sp. 7K107.</title>
        <authorList>
            <person name="Sahin N."/>
            <person name="Saygin H."/>
            <person name="Ay H."/>
        </authorList>
    </citation>
    <scope>NUCLEOTIDE SEQUENCE [LARGE SCALE GENOMIC DNA]</scope>
    <source>
        <strain evidence="1 2">7K107</strain>
    </source>
</reference>
<dbReference type="EMBL" id="POUA01000004">
    <property type="protein sequence ID" value="PZG56649.1"/>
    <property type="molecule type" value="Genomic_DNA"/>
</dbReference>
<sequence length="87" mass="9360">MPLRSSARLRTLAEHMRTLGWRTGDYVPAHVEGLADMLHKMSIHAAMTSDDAAVAGAVLGRNLTRVGPNVFVVQPEDAPGAPSRDLQ</sequence>
<gene>
    <name evidence="1" type="ORF">C1I98_00970</name>
</gene>
<name>A0A2W2HNH9_9ACTN</name>
<protein>
    <submittedName>
        <fullName evidence="1">Uncharacterized protein</fullName>
    </submittedName>
</protein>
<accession>A0A2W2HNH9</accession>
<organism evidence="1 2">
    <name type="scientific">Spongiactinospora gelatinilytica</name>
    <dbReference type="NCBI Taxonomy" id="2666298"/>
    <lineage>
        <taxon>Bacteria</taxon>
        <taxon>Bacillati</taxon>
        <taxon>Actinomycetota</taxon>
        <taxon>Actinomycetes</taxon>
        <taxon>Streptosporangiales</taxon>
        <taxon>Streptosporangiaceae</taxon>
        <taxon>Spongiactinospora</taxon>
    </lineage>
</organism>
<keyword evidence="2" id="KW-1185">Reference proteome</keyword>
<proteinExistence type="predicted"/>
<evidence type="ECO:0000313" key="1">
    <source>
        <dbReference type="EMBL" id="PZG56649.1"/>
    </source>
</evidence>
<dbReference type="AlphaFoldDB" id="A0A2W2HNH9"/>
<comment type="caution">
    <text evidence="1">The sequence shown here is derived from an EMBL/GenBank/DDBJ whole genome shotgun (WGS) entry which is preliminary data.</text>
</comment>
<dbReference type="RefSeq" id="WP_111165137.1">
    <property type="nucleotide sequence ID" value="NZ_POUA01000004.1"/>
</dbReference>
<dbReference type="Proteomes" id="UP000248544">
    <property type="component" value="Unassembled WGS sequence"/>
</dbReference>
<evidence type="ECO:0000313" key="2">
    <source>
        <dbReference type="Proteomes" id="UP000248544"/>
    </source>
</evidence>